<dbReference type="OrthoDB" id="8592667at2"/>
<evidence type="ECO:0000313" key="3">
    <source>
        <dbReference type="Proteomes" id="UP000239469"/>
    </source>
</evidence>
<proteinExistence type="predicted"/>
<dbReference type="AlphaFoldDB" id="A0A2S9X738"/>
<sequence length="169" mass="18393">MTSRHKITAALTVALSFSSPAFAVSKLYDATAGVTLKNGQPCFYTLAKISNPPPDYMKGMGMSFAVFNETTGAKGYTWNTWFSSWQKPLPTSPASCVPYGIASQDQNKQPAKPLPRDTPLSFSMTGEHGKHGVGFCIRRNNQGRDYLSTVAWEDGMASCTTEPLKNTQP</sequence>
<protein>
    <submittedName>
        <fullName evidence="2">Uncharacterized protein</fullName>
    </submittedName>
</protein>
<dbReference type="Proteomes" id="UP000239469">
    <property type="component" value="Unassembled WGS sequence"/>
</dbReference>
<reference evidence="2 3" key="1">
    <citation type="submission" date="2017-01" db="EMBL/GenBank/DDBJ databases">
        <title>New insights into the genetic diversity of Chromobacterium isolated from tropical freshwater lake.</title>
        <authorList>
            <person name="Santos A.B."/>
            <person name="Nascimento A.M."/>
            <person name="Da Silva P.C."/>
        </authorList>
    </citation>
    <scope>NUCLEOTIDE SEQUENCE [LARGE SCALE GENOMIC DNA]</scope>
    <source>
        <strain evidence="2 3">56AF</strain>
    </source>
</reference>
<organism evidence="2 3">
    <name type="scientific">Chromobacterium amazonense</name>
    <dbReference type="NCBI Taxonomy" id="1382803"/>
    <lineage>
        <taxon>Bacteria</taxon>
        <taxon>Pseudomonadati</taxon>
        <taxon>Pseudomonadota</taxon>
        <taxon>Betaproteobacteria</taxon>
        <taxon>Neisseriales</taxon>
        <taxon>Chromobacteriaceae</taxon>
        <taxon>Chromobacterium</taxon>
    </lineage>
</organism>
<gene>
    <name evidence="2" type="ORF">BUE93_05865</name>
</gene>
<dbReference type="RefSeq" id="WP_106076134.1">
    <property type="nucleotide sequence ID" value="NZ_MTBD01000010.1"/>
</dbReference>
<comment type="caution">
    <text evidence="2">The sequence shown here is derived from an EMBL/GenBank/DDBJ whole genome shotgun (WGS) entry which is preliminary data.</text>
</comment>
<evidence type="ECO:0000313" key="2">
    <source>
        <dbReference type="EMBL" id="PRP71524.1"/>
    </source>
</evidence>
<feature type="signal peptide" evidence="1">
    <location>
        <begin position="1"/>
        <end position="23"/>
    </location>
</feature>
<evidence type="ECO:0000256" key="1">
    <source>
        <dbReference type="SAM" id="SignalP"/>
    </source>
</evidence>
<accession>A0A2S9X738</accession>
<name>A0A2S9X738_9NEIS</name>
<dbReference type="EMBL" id="MTBD01000010">
    <property type="protein sequence ID" value="PRP71524.1"/>
    <property type="molecule type" value="Genomic_DNA"/>
</dbReference>
<keyword evidence="1" id="KW-0732">Signal</keyword>
<feature type="chain" id="PRO_5015696655" evidence="1">
    <location>
        <begin position="24"/>
        <end position="169"/>
    </location>
</feature>